<sequence length="67" mass="8027">MNNPAIPIEIFDVLRAARWRRVKESWRPVGKNKRFRSWAVVGTYFGVAFDPNEMHYFWRRMLGVDGK</sequence>
<comment type="caution">
    <text evidence="1">The sequence shown here is derived from an EMBL/GenBank/DDBJ whole genome shotgun (WGS) entry which is preliminary data.</text>
</comment>
<organism evidence="1">
    <name type="scientific">marine sediment metagenome</name>
    <dbReference type="NCBI Taxonomy" id="412755"/>
    <lineage>
        <taxon>unclassified sequences</taxon>
        <taxon>metagenomes</taxon>
        <taxon>ecological metagenomes</taxon>
    </lineage>
</organism>
<reference evidence="1" key="1">
    <citation type="journal article" date="2015" name="Nature">
        <title>Complex archaea that bridge the gap between prokaryotes and eukaryotes.</title>
        <authorList>
            <person name="Spang A."/>
            <person name="Saw J.H."/>
            <person name="Jorgensen S.L."/>
            <person name="Zaremba-Niedzwiedzka K."/>
            <person name="Martijn J."/>
            <person name="Lind A.E."/>
            <person name="van Eijk R."/>
            <person name="Schleper C."/>
            <person name="Guy L."/>
            <person name="Ettema T.J."/>
        </authorList>
    </citation>
    <scope>NUCLEOTIDE SEQUENCE</scope>
</reference>
<evidence type="ECO:0000313" key="1">
    <source>
        <dbReference type="EMBL" id="KKL11663.1"/>
    </source>
</evidence>
<dbReference type="AlphaFoldDB" id="A0A0F9DI17"/>
<dbReference type="EMBL" id="LAZR01041559">
    <property type="protein sequence ID" value="KKL11663.1"/>
    <property type="molecule type" value="Genomic_DNA"/>
</dbReference>
<gene>
    <name evidence="1" type="ORF">LCGC14_2543510</name>
</gene>
<protein>
    <submittedName>
        <fullName evidence="1">Uncharacterized protein</fullName>
    </submittedName>
</protein>
<name>A0A0F9DI17_9ZZZZ</name>
<proteinExistence type="predicted"/>
<accession>A0A0F9DI17</accession>